<evidence type="ECO:0000256" key="2">
    <source>
        <dbReference type="ARBA" id="ARBA00023015"/>
    </source>
</evidence>
<dbReference type="GO" id="GO:0003677">
    <property type="term" value="F:DNA binding"/>
    <property type="evidence" value="ECO:0007669"/>
    <property type="project" value="UniProtKB-UniRule"/>
</dbReference>
<dbReference type="AlphaFoldDB" id="A0A8T8I7Q6"/>
<dbReference type="PROSITE" id="PS51755">
    <property type="entry name" value="OMPR_PHOB"/>
    <property type="match status" value="1"/>
</dbReference>
<dbReference type="EMBL" id="CP072788">
    <property type="protein sequence ID" value="QTR06500.1"/>
    <property type="molecule type" value="Genomic_DNA"/>
</dbReference>
<organism evidence="8 9">
    <name type="scientific">Saccharothrix algeriensis</name>
    <dbReference type="NCBI Taxonomy" id="173560"/>
    <lineage>
        <taxon>Bacteria</taxon>
        <taxon>Bacillati</taxon>
        <taxon>Actinomycetota</taxon>
        <taxon>Actinomycetes</taxon>
        <taxon>Pseudonocardiales</taxon>
        <taxon>Pseudonocardiaceae</taxon>
        <taxon>Saccharothrix</taxon>
    </lineage>
</organism>
<feature type="non-terminal residue" evidence="8">
    <location>
        <position position="304"/>
    </location>
</feature>
<evidence type="ECO:0000256" key="6">
    <source>
        <dbReference type="SAM" id="MobiDB-lite"/>
    </source>
</evidence>
<evidence type="ECO:0000313" key="9">
    <source>
        <dbReference type="Proteomes" id="UP000671828"/>
    </source>
</evidence>
<feature type="DNA-binding region" description="OmpR/PhoB-type" evidence="5">
    <location>
        <begin position="1"/>
        <end position="70"/>
    </location>
</feature>
<dbReference type="InterPro" id="IPR001867">
    <property type="entry name" value="OmpR/PhoB-type_DNA-bd"/>
</dbReference>
<dbReference type="Pfam" id="PF03704">
    <property type="entry name" value="BTAD"/>
    <property type="match status" value="1"/>
</dbReference>
<dbReference type="Proteomes" id="UP000671828">
    <property type="component" value="Chromosome"/>
</dbReference>
<dbReference type="InterPro" id="IPR005158">
    <property type="entry name" value="BTAD"/>
</dbReference>
<dbReference type="PANTHER" id="PTHR35807:SF1">
    <property type="entry name" value="TRANSCRIPTIONAL REGULATOR REDD"/>
    <property type="match status" value="1"/>
</dbReference>
<gene>
    <name evidence="8" type="ORF">J7S33_30910</name>
</gene>
<evidence type="ECO:0000256" key="1">
    <source>
        <dbReference type="ARBA" id="ARBA00005820"/>
    </source>
</evidence>
<evidence type="ECO:0000256" key="5">
    <source>
        <dbReference type="PROSITE-ProRule" id="PRU01091"/>
    </source>
</evidence>
<proteinExistence type="inferred from homology"/>
<keyword evidence="3 5" id="KW-0238">DNA-binding</keyword>
<dbReference type="InterPro" id="IPR051677">
    <property type="entry name" value="AfsR-DnrI-RedD_regulator"/>
</dbReference>
<evidence type="ECO:0000256" key="3">
    <source>
        <dbReference type="ARBA" id="ARBA00023125"/>
    </source>
</evidence>
<dbReference type="Gene3D" id="1.25.40.10">
    <property type="entry name" value="Tetratricopeptide repeat domain"/>
    <property type="match status" value="1"/>
</dbReference>
<name>A0A8T8I7Q6_9PSEU</name>
<protein>
    <submittedName>
        <fullName evidence="8">AfsR/SARP family transcriptional regulator</fullName>
    </submittedName>
</protein>
<dbReference type="Gene3D" id="1.10.10.10">
    <property type="entry name" value="Winged helix-like DNA-binding domain superfamily/Winged helix DNA-binding domain"/>
    <property type="match status" value="1"/>
</dbReference>
<dbReference type="Pfam" id="PF00486">
    <property type="entry name" value="Trans_reg_C"/>
    <property type="match status" value="1"/>
</dbReference>
<comment type="similarity">
    <text evidence="1">Belongs to the AfsR/DnrI/RedD regulatory family.</text>
</comment>
<evidence type="ECO:0000256" key="4">
    <source>
        <dbReference type="ARBA" id="ARBA00023163"/>
    </source>
</evidence>
<dbReference type="GO" id="GO:0000160">
    <property type="term" value="P:phosphorelay signal transduction system"/>
    <property type="evidence" value="ECO:0007669"/>
    <property type="project" value="InterPro"/>
</dbReference>
<feature type="domain" description="OmpR/PhoB-type" evidence="7">
    <location>
        <begin position="1"/>
        <end position="70"/>
    </location>
</feature>
<dbReference type="CDD" id="cd15831">
    <property type="entry name" value="BTAD"/>
    <property type="match status" value="1"/>
</dbReference>
<dbReference type="SUPFAM" id="SSF46894">
    <property type="entry name" value="C-terminal effector domain of the bipartite response regulators"/>
    <property type="match status" value="1"/>
</dbReference>
<dbReference type="InterPro" id="IPR011990">
    <property type="entry name" value="TPR-like_helical_dom_sf"/>
</dbReference>
<accession>A0A8T8I7Q6</accession>
<keyword evidence="2" id="KW-0805">Transcription regulation</keyword>
<sequence length="304" mass="32234">MLAVLAVRAGQAVSRDELIGGVWGDSPPATAGASLYTYVSGLRRAFEPQRSKRSAAEVIVSTGGGYSLRVDPDCLDVHRFERHRSRAQALAGEHPARALAELDRALALWRGDALHDVPGPFAEAQRARLLELRLATVERRAELALALGRHAEVVAGLADLAAEHPVREGLHALLVTALHRAGRRAEALAVYRDAHRALVDGLGIEPGSALRRAHREVLGADAAGVGRVDRRAPDDSDPGADHPGWWAPDDSAAGDDALGWWGSDDSATAADHPGWWAADDSAPEGGEQDWWAPDGGATAADHPD</sequence>
<dbReference type="SMART" id="SM01043">
    <property type="entry name" value="BTAD"/>
    <property type="match status" value="1"/>
</dbReference>
<keyword evidence="4" id="KW-0804">Transcription</keyword>
<dbReference type="InterPro" id="IPR016032">
    <property type="entry name" value="Sig_transdc_resp-reg_C-effctor"/>
</dbReference>
<dbReference type="SUPFAM" id="SSF48452">
    <property type="entry name" value="TPR-like"/>
    <property type="match status" value="1"/>
</dbReference>
<reference evidence="8" key="1">
    <citation type="submission" date="2021-04" db="EMBL/GenBank/DDBJ databases">
        <title>Saccharothrix algeriensis WGS.</title>
        <authorList>
            <person name="Stuskova K."/>
            <person name="Hakalova E."/>
            <person name="Tebbal A.B."/>
            <person name="Eichmeier A."/>
        </authorList>
    </citation>
    <scope>NUCLEOTIDE SEQUENCE</scope>
    <source>
        <strain evidence="8">NRRL B-24137</strain>
    </source>
</reference>
<dbReference type="InterPro" id="IPR036388">
    <property type="entry name" value="WH-like_DNA-bd_sf"/>
</dbReference>
<dbReference type="PANTHER" id="PTHR35807">
    <property type="entry name" value="TRANSCRIPTIONAL REGULATOR REDD-RELATED"/>
    <property type="match status" value="1"/>
</dbReference>
<evidence type="ECO:0000313" key="8">
    <source>
        <dbReference type="EMBL" id="QTR06500.1"/>
    </source>
</evidence>
<feature type="region of interest" description="Disordered" evidence="6">
    <location>
        <begin position="224"/>
        <end position="304"/>
    </location>
</feature>
<dbReference type="GO" id="GO:0006355">
    <property type="term" value="P:regulation of DNA-templated transcription"/>
    <property type="evidence" value="ECO:0007669"/>
    <property type="project" value="InterPro"/>
</dbReference>
<evidence type="ECO:0000259" key="7">
    <source>
        <dbReference type="PROSITE" id="PS51755"/>
    </source>
</evidence>